<accession>A0A3P8K3U1</accession>
<organism evidence="1 2">
    <name type="scientific">Tsukamurella paurometabola</name>
    <name type="common">Corynebacterium paurometabolum</name>
    <dbReference type="NCBI Taxonomy" id="2061"/>
    <lineage>
        <taxon>Bacteria</taxon>
        <taxon>Bacillati</taxon>
        <taxon>Actinomycetota</taxon>
        <taxon>Actinomycetes</taxon>
        <taxon>Mycobacteriales</taxon>
        <taxon>Tsukamurellaceae</taxon>
        <taxon>Tsukamurella</taxon>
    </lineage>
</organism>
<dbReference type="EMBL" id="LR131273">
    <property type="protein sequence ID" value="VDR40019.1"/>
    <property type="molecule type" value="Genomic_DNA"/>
</dbReference>
<reference evidence="1 2" key="1">
    <citation type="submission" date="2018-12" db="EMBL/GenBank/DDBJ databases">
        <authorList>
            <consortium name="Pathogen Informatics"/>
        </authorList>
    </citation>
    <scope>NUCLEOTIDE SEQUENCE [LARGE SCALE GENOMIC DNA]</scope>
    <source>
        <strain evidence="1 2">NCTC10741</strain>
    </source>
</reference>
<dbReference type="Proteomes" id="UP000271626">
    <property type="component" value="Chromosome"/>
</dbReference>
<proteinExistence type="predicted"/>
<evidence type="ECO:0000313" key="2">
    <source>
        <dbReference type="Proteomes" id="UP000271626"/>
    </source>
</evidence>
<dbReference type="AlphaFoldDB" id="A0A3P8K3U1"/>
<protein>
    <submittedName>
        <fullName evidence="1">Uncharacterized protein</fullName>
    </submittedName>
</protein>
<name>A0A3P8K3U1_TSUPA</name>
<sequence length="31" mass="3581">MNPGAIRRVVRRFLPRIANEAYRVAQVTRIG</sequence>
<evidence type="ECO:0000313" key="1">
    <source>
        <dbReference type="EMBL" id="VDR40019.1"/>
    </source>
</evidence>
<gene>
    <name evidence="1" type="ORF">NCTC10741_03170</name>
</gene>